<geneLocation type="plasmid" evidence="1">
    <name>pWBG758</name>
</geneLocation>
<dbReference type="EMBL" id="GQ900400">
    <property type="protein sequence ID" value="ACZ58988.1"/>
    <property type="molecule type" value="Genomic_DNA"/>
</dbReference>
<sequence>MYLQNYTYECIKDNYHFKAGETTLVYPTFVPVDKKVYQFVNDKGELMDIDYLNEYYMKVEV</sequence>
<dbReference type="AlphaFoldDB" id="D2J888"/>
<gene>
    <name evidence="1" type="ORF">SAP040A_006</name>
</gene>
<reference evidence="1" key="2">
    <citation type="submission" date="2009-12" db="EMBL/GenBank/DDBJ databases">
        <authorList>
            <person name="Summers A.O."/>
            <person name="Shearer J."/>
            <person name="Wireman J."/>
        </authorList>
    </citation>
    <scope>NUCLEOTIDE SEQUENCE</scope>
    <source>
        <strain evidence="1">Y74T</strain>
        <plasmid evidence="1">pWBG758</plasmid>
    </source>
</reference>
<keyword evidence="1" id="KW-0614">Plasmid</keyword>
<accession>D2J888</accession>
<proteinExistence type="predicted"/>
<name>D2J888_STAAU</name>
<reference evidence="1" key="1">
    <citation type="submission" date="2009-08" db="EMBL/GenBank/DDBJ databases">
        <authorList>
            <person name="Gill J."/>
            <person name="Borman J."/>
            <person name="Shetty J."/>
            <person name="Hostetler J."/>
            <person name="Durkin S."/>
            <person name="Montgomery B."/>
        </authorList>
    </citation>
    <scope>NUCLEOTIDE SEQUENCE</scope>
    <source>
        <strain evidence="1">Y74T</strain>
        <plasmid evidence="1">pWBG758</plasmid>
    </source>
</reference>
<dbReference type="RefSeq" id="WP_012816569.1">
    <property type="nucleotide sequence ID" value="NC_013329.1"/>
</dbReference>
<evidence type="ECO:0000313" key="1">
    <source>
        <dbReference type="EMBL" id="ACZ58988.1"/>
    </source>
</evidence>
<protein>
    <submittedName>
        <fullName evidence="1">Uncharacterized protein</fullName>
    </submittedName>
</protein>
<organism evidence="1">
    <name type="scientific">Staphylococcus aureus</name>
    <dbReference type="NCBI Taxonomy" id="1280"/>
    <lineage>
        <taxon>Bacteria</taxon>
        <taxon>Bacillati</taxon>
        <taxon>Bacillota</taxon>
        <taxon>Bacilli</taxon>
        <taxon>Bacillales</taxon>
        <taxon>Staphylococcaceae</taxon>
        <taxon>Staphylococcus</taxon>
    </lineage>
</organism>